<evidence type="ECO:0000313" key="1">
    <source>
        <dbReference type="EMBL" id="KIW43779.1"/>
    </source>
</evidence>
<protein>
    <submittedName>
        <fullName evidence="1">Uncharacterized protein</fullName>
    </submittedName>
</protein>
<evidence type="ECO:0000313" key="2">
    <source>
        <dbReference type="Proteomes" id="UP000053342"/>
    </source>
</evidence>
<dbReference type="EMBL" id="KN847335">
    <property type="protein sequence ID" value="KIW43779.1"/>
    <property type="molecule type" value="Genomic_DNA"/>
</dbReference>
<organism evidence="1 2">
    <name type="scientific">Exophiala oligosperma</name>
    <dbReference type="NCBI Taxonomy" id="215243"/>
    <lineage>
        <taxon>Eukaryota</taxon>
        <taxon>Fungi</taxon>
        <taxon>Dikarya</taxon>
        <taxon>Ascomycota</taxon>
        <taxon>Pezizomycotina</taxon>
        <taxon>Eurotiomycetes</taxon>
        <taxon>Chaetothyriomycetidae</taxon>
        <taxon>Chaetothyriales</taxon>
        <taxon>Herpotrichiellaceae</taxon>
        <taxon>Exophiala</taxon>
    </lineage>
</organism>
<dbReference type="GeneID" id="27356920"/>
<dbReference type="AlphaFoldDB" id="A0A0D2E7H7"/>
<dbReference type="HOGENOM" id="CLU_2121080_0_0_1"/>
<keyword evidence="2" id="KW-1185">Reference proteome</keyword>
<dbReference type="Proteomes" id="UP000053342">
    <property type="component" value="Unassembled WGS sequence"/>
</dbReference>
<dbReference type="RefSeq" id="XP_016263995.1">
    <property type="nucleotide sequence ID" value="XM_016405789.1"/>
</dbReference>
<name>A0A0D2E7H7_9EURO</name>
<dbReference type="VEuPathDB" id="FungiDB:PV06_04846"/>
<reference evidence="1 2" key="1">
    <citation type="submission" date="2015-01" db="EMBL/GenBank/DDBJ databases">
        <title>The Genome Sequence of Exophiala oligosperma CBS72588.</title>
        <authorList>
            <consortium name="The Broad Institute Genomics Platform"/>
            <person name="Cuomo C."/>
            <person name="de Hoog S."/>
            <person name="Gorbushina A."/>
            <person name="Stielow B."/>
            <person name="Teixiera M."/>
            <person name="Abouelleil A."/>
            <person name="Chapman S.B."/>
            <person name="Priest M."/>
            <person name="Young S.K."/>
            <person name="Wortman J."/>
            <person name="Nusbaum C."/>
            <person name="Birren B."/>
        </authorList>
    </citation>
    <scope>NUCLEOTIDE SEQUENCE [LARGE SCALE GENOMIC DNA]</scope>
    <source>
        <strain evidence="1 2">CBS 72588</strain>
    </source>
</reference>
<accession>A0A0D2E7H7</accession>
<proteinExistence type="predicted"/>
<gene>
    <name evidence="1" type="ORF">PV06_04846</name>
</gene>
<sequence>MVRTKSENAIPVLICHTILLARSCSRLHYMPKQVNPGRQLSATVFPSYCVGTCLPHGVDKLGQLVPLVLWAQRPVVLVVLVDDLTHWVGDPHLHLKSWEFNGYTRLVSQKFNTR</sequence>